<comment type="subcellular location">
    <subcellularLocation>
        <location evidence="1 6">Cytoplasm</location>
        <location evidence="1 6">Cytosol</location>
    </subcellularLocation>
</comment>
<accession>A0ABT1NWS3</accession>
<evidence type="ECO:0000256" key="5">
    <source>
        <dbReference type="ARBA" id="ARBA00023186"/>
    </source>
</evidence>
<keyword evidence="5" id="KW-0143">Chaperone</keyword>
<dbReference type="PIRSF" id="PIRSF039090">
    <property type="entry name" value="Flis"/>
    <property type="match status" value="1"/>
</dbReference>
<dbReference type="SUPFAM" id="SSF101116">
    <property type="entry name" value="Flagellar export chaperone FliS"/>
    <property type="match status" value="1"/>
</dbReference>
<dbReference type="PANTHER" id="PTHR34773:SF1">
    <property type="entry name" value="FLAGELLAR SECRETION CHAPERONE FLIS"/>
    <property type="match status" value="1"/>
</dbReference>
<dbReference type="CDD" id="cd16098">
    <property type="entry name" value="FliS"/>
    <property type="match status" value="1"/>
</dbReference>
<evidence type="ECO:0000256" key="6">
    <source>
        <dbReference type="PIRNR" id="PIRNR039090"/>
    </source>
</evidence>
<comment type="similarity">
    <text evidence="2 6">Belongs to the FliS family.</text>
</comment>
<gene>
    <name evidence="7" type="primary">fliS</name>
    <name evidence="7" type="ORF">HXX02_02700</name>
</gene>
<dbReference type="Pfam" id="PF02561">
    <property type="entry name" value="FliS"/>
    <property type="match status" value="1"/>
</dbReference>
<keyword evidence="7" id="KW-0966">Cell projection</keyword>
<reference evidence="7" key="1">
    <citation type="thesis" date="2020" institute="Technische Universitat Dresden" country="Dresden, Germany">
        <title>The Agarolytic System of Microbulbifer elongatus PORT2, Isolated from Batu Karas, Pangandaran West Java Indonesia.</title>
        <authorList>
            <person name="Anggraeni S.R."/>
        </authorList>
    </citation>
    <scope>NUCLEOTIDE SEQUENCE</scope>
    <source>
        <strain evidence="7">PORT2</strain>
    </source>
</reference>
<dbReference type="InterPro" id="IPR036584">
    <property type="entry name" value="FliS_sf"/>
</dbReference>
<keyword evidence="3 6" id="KW-0963">Cytoplasm</keyword>
<name>A0ABT1NWS3_9GAMM</name>
<evidence type="ECO:0000256" key="3">
    <source>
        <dbReference type="ARBA" id="ARBA00022490"/>
    </source>
</evidence>
<dbReference type="EMBL" id="JACASI010000011">
    <property type="protein sequence ID" value="MCQ3828345.1"/>
    <property type="molecule type" value="Genomic_DNA"/>
</dbReference>
<organism evidence="7 8">
    <name type="scientific">Microbulbifer elongatus</name>
    <dbReference type="NCBI Taxonomy" id="86173"/>
    <lineage>
        <taxon>Bacteria</taxon>
        <taxon>Pseudomonadati</taxon>
        <taxon>Pseudomonadota</taxon>
        <taxon>Gammaproteobacteria</taxon>
        <taxon>Cellvibrionales</taxon>
        <taxon>Microbulbiferaceae</taxon>
        <taxon>Microbulbifer</taxon>
    </lineage>
</organism>
<evidence type="ECO:0000313" key="7">
    <source>
        <dbReference type="EMBL" id="MCQ3828345.1"/>
    </source>
</evidence>
<protein>
    <recommendedName>
        <fullName evidence="6">Flagellar secretion chaperone FliS</fullName>
    </recommendedName>
</protein>
<dbReference type="InterPro" id="IPR003713">
    <property type="entry name" value="FliS"/>
</dbReference>
<comment type="caution">
    <text evidence="7">The sequence shown here is derived from an EMBL/GenBank/DDBJ whole genome shotgun (WGS) entry which is preliminary data.</text>
</comment>
<dbReference type="Gene3D" id="1.20.120.340">
    <property type="entry name" value="Flagellar protein FliS"/>
    <property type="match status" value="1"/>
</dbReference>
<dbReference type="PANTHER" id="PTHR34773">
    <property type="entry name" value="FLAGELLAR SECRETION CHAPERONE FLIS"/>
    <property type="match status" value="1"/>
</dbReference>
<dbReference type="RefSeq" id="WP_255873196.1">
    <property type="nucleotide sequence ID" value="NZ_JACASI010000011.1"/>
</dbReference>
<proteinExistence type="inferred from homology"/>
<dbReference type="Proteomes" id="UP001205566">
    <property type="component" value="Unassembled WGS sequence"/>
</dbReference>
<keyword evidence="7" id="KW-0282">Flagellum</keyword>
<keyword evidence="7" id="KW-0969">Cilium</keyword>
<keyword evidence="4 6" id="KW-1005">Bacterial flagellum biogenesis</keyword>
<keyword evidence="8" id="KW-1185">Reference proteome</keyword>
<evidence type="ECO:0000256" key="2">
    <source>
        <dbReference type="ARBA" id="ARBA00008787"/>
    </source>
</evidence>
<dbReference type="NCBIfam" id="TIGR00208">
    <property type="entry name" value="fliS"/>
    <property type="match status" value="1"/>
</dbReference>
<evidence type="ECO:0000313" key="8">
    <source>
        <dbReference type="Proteomes" id="UP001205566"/>
    </source>
</evidence>
<sequence>MYAKRANGRAQGAASYARVGLESDVLSASPHRLIVLLFQGADTAMGTAMVHLKDGNFAEKGQAISKAIDIINKGLLAALDFETGGELAQRLASLYEYIAEKLLVANLRNSEEELIEARRLLGEIASAWNAIDPGKSNEK</sequence>
<evidence type="ECO:0000256" key="4">
    <source>
        <dbReference type="ARBA" id="ARBA00022795"/>
    </source>
</evidence>
<evidence type="ECO:0000256" key="1">
    <source>
        <dbReference type="ARBA" id="ARBA00004514"/>
    </source>
</evidence>